<reference evidence="1 2" key="1">
    <citation type="submission" date="2019-02" db="EMBL/GenBank/DDBJ databases">
        <title>Closed genome of Sporomusa termitida DSM 4440.</title>
        <authorList>
            <person name="Poehlein A."/>
            <person name="Daniel R."/>
        </authorList>
    </citation>
    <scope>NUCLEOTIDE SEQUENCE [LARGE SCALE GENOMIC DNA]</scope>
    <source>
        <strain evidence="1 2">DSM 4440</strain>
    </source>
</reference>
<sequence>MNLKQRILQLIKRLTFLGYCSFEIESIVKEAIGSTFVNNLNKSQELAVVQQLELYEQLGQNYLQTYSK</sequence>
<accession>A0A517DV29</accession>
<keyword evidence="2" id="KW-1185">Reference proteome</keyword>
<dbReference type="RefSeq" id="WP_246105286.1">
    <property type="nucleotide sequence ID" value="NZ_CP036259.1"/>
</dbReference>
<proteinExistence type="predicted"/>
<dbReference type="KEGG" id="sted:SPTER_25190"/>
<evidence type="ECO:0000313" key="2">
    <source>
        <dbReference type="Proteomes" id="UP000320776"/>
    </source>
</evidence>
<gene>
    <name evidence="1" type="ORF">SPTER_25190</name>
</gene>
<organism evidence="1 2">
    <name type="scientific">Sporomusa termitida</name>
    <dbReference type="NCBI Taxonomy" id="2377"/>
    <lineage>
        <taxon>Bacteria</taxon>
        <taxon>Bacillati</taxon>
        <taxon>Bacillota</taxon>
        <taxon>Negativicutes</taxon>
        <taxon>Selenomonadales</taxon>
        <taxon>Sporomusaceae</taxon>
        <taxon>Sporomusa</taxon>
    </lineage>
</organism>
<dbReference type="AlphaFoldDB" id="A0A517DV29"/>
<dbReference type="Proteomes" id="UP000320776">
    <property type="component" value="Chromosome"/>
</dbReference>
<name>A0A517DV29_9FIRM</name>
<protein>
    <submittedName>
        <fullName evidence="1">Uncharacterized protein</fullName>
    </submittedName>
</protein>
<dbReference type="EMBL" id="CP036259">
    <property type="protein sequence ID" value="QDR81146.1"/>
    <property type="molecule type" value="Genomic_DNA"/>
</dbReference>
<evidence type="ECO:0000313" key="1">
    <source>
        <dbReference type="EMBL" id="QDR81146.1"/>
    </source>
</evidence>